<evidence type="ECO:0000313" key="4">
    <source>
        <dbReference type="Proteomes" id="UP001445335"/>
    </source>
</evidence>
<accession>A0AAW1RCZ5</accession>
<evidence type="ECO:0008006" key="5">
    <source>
        <dbReference type="Google" id="ProtNLM"/>
    </source>
</evidence>
<keyword evidence="4" id="KW-1185">Reference proteome</keyword>
<dbReference type="PANTHER" id="PTHR45638">
    <property type="entry name" value="CYCLIC NUCLEOTIDE-GATED CATION CHANNEL SUBUNIT A"/>
    <property type="match status" value="1"/>
</dbReference>
<dbReference type="Gene3D" id="1.10.287.630">
    <property type="entry name" value="Helix hairpin bin"/>
    <property type="match status" value="1"/>
</dbReference>
<dbReference type="GO" id="GO:0044877">
    <property type="term" value="F:protein-containing complex binding"/>
    <property type="evidence" value="ECO:0007669"/>
    <property type="project" value="TreeGrafter"/>
</dbReference>
<dbReference type="SUPFAM" id="SSF81324">
    <property type="entry name" value="Voltage-gated potassium channels"/>
    <property type="match status" value="1"/>
</dbReference>
<feature type="region of interest" description="Disordered" evidence="1">
    <location>
        <begin position="1"/>
        <end position="55"/>
    </location>
</feature>
<organism evidence="3 4">
    <name type="scientific">Elliptochloris bilobata</name>
    <dbReference type="NCBI Taxonomy" id="381761"/>
    <lineage>
        <taxon>Eukaryota</taxon>
        <taxon>Viridiplantae</taxon>
        <taxon>Chlorophyta</taxon>
        <taxon>core chlorophytes</taxon>
        <taxon>Trebouxiophyceae</taxon>
        <taxon>Trebouxiophyceae incertae sedis</taxon>
        <taxon>Elliptochloris clade</taxon>
        <taxon>Elliptochloris</taxon>
    </lineage>
</organism>
<proteinExistence type="predicted"/>
<keyword evidence="2" id="KW-1133">Transmembrane helix</keyword>
<comment type="caution">
    <text evidence="3">The sequence shown here is derived from an EMBL/GenBank/DDBJ whole genome shotgun (WGS) entry which is preliminary data.</text>
</comment>
<keyword evidence="2" id="KW-0812">Transmembrane</keyword>
<protein>
    <recommendedName>
        <fullName evidence="5">Ion transport domain-containing protein</fullName>
    </recommendedName>
</protein>
<reference evidence="3 4" key="1">
    <citation type="journal article" date="2024" name="Nat. Commun.">
        <title>Phylogenomics reveals the evolutionary origins of lichenization in chlorophyte algae.</title>
        <authorList>
            <person name="Puginier C."/>
            <person name="Libourel C."/>
            <person name="Otte J."/>
            <person name="Skaloud P."/>
            <person name="Haon M."/>
            <person name="Grisel S."/>
            <person name="Petersen M."/>
            <person name="Berrin J.G."/>
            <person name="Delaux P.M."/>
            <person name="Dal Grande F."/>
            <person name="Keller J."/>
        </authorList>
    </citation>
    <scope>NUCLEOTIDE SEQUENCE [LARGE SCALE GENOMIC DNA]</scope>
    <source>
        <strain evidence="3 4">SAG 245.80</strain>
    </source>
</reference>
<dbReference type="Proteomes" id="UP001445335">
    <property type="component" value="Unassembled WGS sequence"/>
</dbReference>
<dbReference type="AlphaFoldDB" id="A0AAW1RCZ5"/>
<evidence type="ECO:0000313" key="3">
    <source>
        <dbReference type="EMBL" id="KAK9831975.1"/>
    </source>
</evidence>
<feature type="compositionally biased region" description="Pro residues" evidence="1">
    <location>
        <begin position="70"/>
        <end position="79"/>
    </location>
</feature>
<feature type="transmembrane region" description="Helical" evidence="2">
    <location>
        <begin position="388"/>
        <end position="406"/>
    </location>
</feature>
<evidence type="ECO:0000256" key="1">
    <source>
        <dbReference type="SAM" id="MobiDB-lite"/>
    </source>
</evidence>
<dbReference type="PANTHER" id="PTHR45638:SF11">
    <property type="entry name" value="CYCLIC NUCLEOTIDE-GATED CATION CHANNEL SUBUNIT A"/>
    <property type="match status" value="1"/>
</dbReference>
<dbReference type="GO" id="GO:0005221">
    <property type="term" value="F:intracellularly cyclic nucleotide-activated monoatomic cation channel activity"/>
    <property type="evidence" value="ECO:0007669"/>
    <property type="project" value="InterPro"/>
</dbReference>
<sequence>MTQAASAARVTTEYGDAHVPASPPTAANLDKAQWTPPIEPRRPGGMARMEGSRRDSDGLADVAFRLSPGPATPASPPLPHIDRGSRSGGPGRLRAWLLPSRTGSLPGARGSWSRKIWGRLVDERGQPQPPPWAWLPRWMRGKAAAALPHDKSPHKVHLPLAAMLAPGAFFARRRRHVHFPLTEGGDAPSAPACYSALAGPGLQDTWMWLDGAEDIAFGVDILLSAAAALAQDLRLFDAAAGGDGAIGAGGRALAAGSAPDDKAGAAAGGLLGGSAAQPGLQQEGGGDLQAHVAAVLSSGHAAESAGEARGWGRLASLARHPAPEAPGSVAPGQPRRVSWLKQLAEAADMRLGAHMPQARASVGSRALWQGAAAAYAARQLPFEAGACLLMWLPILAHWPLWSWMLLQLSRVPRIWRLYSYFRRHELMVHVNIRHIAAAKFVVLVLGAAHALGCLWFLLARWARFSAALDDESWLAQFRASTGIGFGCSGDATPAGSYTVIIYKGLNLLSNLGLDPTVPRRWDEIMMASTVMLCGVIMQAYILGTLFHYLVKRDPKLEAFRQLLRSVCDYCRARGLPAQLEARLLRYFRFQAAKHSDSDGARILRALPDSLRARVAQHQFGGVLQRNQALFRGCAAQFEGALLGRLREART</sequence>
<dbReference type="EMBL" id="JALJOU010000043">
    <property type="protein sequence ID" value="KAK9831975.1"/>
    <property type="molecule type" value="Genomic_DNA"/>
</dbReference>
<dbReference type="Gene3D" id="1.10.287.70">
    <property type="match status" value="1"/>
</dbReference>
<dbReference type="InterPro" id="IPR050866">
    <property type="entry name" value="CNG_cation_channel"/>
</dbReference>
<keyword evidence="2" id="KW-0472">Membrane</keyword>
<feature type="region of interest" description="Disordered" evidence="1">
    <location>
        <begin position="67"/>
        <end position="93"/>
    </location>
</feature>
<feature type="transmembrane region" description="Helical" evidence="2">
    <location>
        <begin position="524"/>
        <end position="550"/>
    </location>
</feature>
<gene>
    <name evidence="3" type="ORF">WJX81_004730</name>
</gene>
<name>A0AAW1RCZ5_9CHLO</name>
<feature type="transmembrane region" description="Helical" evidence="2">
    <location>
        <begin position="436"/>
        <end position="458"/>
    </location>
</feature>
<evidence type="ECO:0000256" key="2">
    <source>
        <dbReference type="SAM" id="Phobius"/>
    </source>
</evidence>